<organism evidence="1">
    <name type="scientific">Arundo donax</name>
    <name type="common">Giant reed</name>
    <name type="synonym">Donax arundinaceus</name>
    <dbReference type="NCBI Taxonomy" id="35708"/>
    <lineage>
        <taxon>Eukaryota</taxon>
        <taxon>Viridiplantae</taxon>
        <taxon>Streptophyta</taxon>
        <taxon>Embryophyta</taxon>
        <taxon>Tracheophyta</taxon>
        <taxon>Spermatophyta</taxon>
        <taxon>Magnoliopsida</taxon>
        <taxon>Liliopsida</taxon>
        <taxon>Poales</taxon>
        <taxon>Poaceae</taxon>
        <taxon>PACMAD clade</taxon>
        <taxon>Arundinoideae</taxon>
        <taxon>Arundineae</taxon>
        <taxon>Arundo</taxon>
    </lineage>
</organism>
<dbReference type="EMBL" id="GBRH01178171">
    <property type="protein sequence ID" value="JAE19725.1"/>
    <property type="molecule type" value="Transcribed_RNA"/>
</dbReference>
<reference evidence="1" key="1">
    <citation type="submission" date="2014-09" db="EMBL/GenBank/DDBJ databases">
        <authorList>
            <person name="Magalhaes I.L.F."/>
            <person name="Oliveira U."/>
            <person name="Santos F.R."/>
            <person name="Vidigal T.H.D.A."/>
            <person name="Brescovit A.D."/>
            <person name="Santos A.J."/>
        </authorList>
    </citation>
    <scope>NUCLEOTIDE SEQUENCE</scope>
    <source>
        <tissue evidence="1">Shoot tissue taken approximately 20 cm above the soil surface</tissue>
    </source>
</reference>
<protein>
    <submittedName>
        <fullName evidence="1">Uncharacterized protein</fullName>
    </submittedName>
</protein>
<proteinExistence type="predicted"/>
<evidence type="ECO:0000313" key="1">
    <source>
        <dbReference type="EMBL" id="JAE19725.1"/>
    </source>
</evidence>
<dbReference type="AlphaFoldDB" id="A0A0A9G3Q6"/>
<sequence length="47" mass="5478">MFIGRKLKHLKRVFNFCNGCLSDANCFHDNSFTYGLVLAFVCIFRMV</sequence>
<accession>A0A0A9G3Q6</accession>
<reference evidence="1" key="2">
    <citation type="journal article" date="2015" name="Data Brief">
        <title>Shoot transcriptome of the giant reed, Arundo donax.</title>
        <authorList>
            <person name="Barrero R.A."/>
            <person name="Guerrero F.D."/>
            <person name="Moolhuijzen P."/>
            <person name="Goolsby J.A."/>
            <person name="Tidwell J."/>
            <person name="Bellgard S.E."/>
            <person name="Bellgard M.I."/>
        </authorList>
    </citation>
    <scope>NUCLEOTIDE SEQUENCE</scope>
    <source>
        <tissue evidence="1">Shoot tissue taken approximately 20 cm above the soil surface</tissue>
    </source>
</reference>
<name>A0A0A9G3Q6_ARUDO</name>